<keyword evidence="4" id="KW-1185">Reference proteome</keyword>
<gene>
    <name evidence="3" type="ORF">HNP25_004245</name>
</gene>
<feature type="domain" description="NFACT RNA-binding" evidence="2">
    <location>
        <begin position="406"/>
        <end position="505"/>
    </location>
</feature>
<dbReference type="InterPro" id="IPR051608">
    <property type="entry name" value="RQC_Subunit_NEMF"/>
</dbReference>
<accession>A0A841F1A3</accession>
<evidence type="ECO:0000259" key="2">
    <source>
        <dbReference type="Pfam" id="PF05670"/>
    </source>
</evidence>
<dbReference type="PANTHER" id="PTHR15239:SF6">
    <property type="entry name" value="RIBOSOME QUALITY CONTROL COMPLEX SUBUNIT NEMF"/>
    <property type="match status" value="1"/>
</dbReference>
<feature type="coiled-coil region" evidence="1">
    <location>
        <begin position="334"/>
        <end position="368"/>
    </location>
</feature>
<sequence>MQTNYYFLRQLSLKLSNELTGLVLAECFSQEKDEILLGFCSEGKQWRDQKDFYIKAVLHPDFACLVFPKDFKRAGRNSVNLFKEIIDLKVLSVRQFENERAFALYFENDFVLLFKMYGNRSNIILFQGNEVIDLFQNKLVIDNNVVLDKLDRPIDQSFEAFQEKGWKGLFPTFGKEITKFLTKNNQENVSWEQIQAILQELEKPSFYIKTLDFQPVLSLIQEEGEILQTFTDALEASNAFYYAHNKINVIDKEKGQIIKILQKKKTRTQTYIDKCYQQLSGLDTGVKHDEIANIIMANLHAIPERTEVIELYDFYRDQPIKIRLKPDLSPQKSAENYYRKSKNEKIEIEKLMENVEAKEMDLAEIEQQIKDIEGFETLKEFRKYLKAHQLEPTQKVVETVQTLFKYYQFEGYEILVGRNAKNNDLLTQRFARKEDLWLHARDVAGSHVVIRKQAGKNFPINVIEKAAGLAAFYSKRKNDTLCPVIVTPKKYVRKTRDLGEGQVIIDKEEVIMIEPKL</sequence>
<dbReference type="PANTHER" id="PTHR15239">
    <property type="entry name" value="NUCLEAR EXPORT MEDIATOR FACTOR NEMF"/>
    <property type="match status" value="1"/>
</dbReference>
<dbReference type="GO" id="GO:0043023">
    <property type="term" value="F:ribosomal large subunit binding"/>
    <property type="evidence" value="ECO:0007669"/>
    <property type="project" value="TreeGrafter"/>
</dbReference>
<proteinExistence type="predicted"/>
<dbReference type="Pfam" id="PF05670">
    <property type="entry name" value="NFACT-R_1"/>
    <property type="match status" value="1"/>
</dbReference>
<evidence type="ECO:0000313" key="4">
    <source>
        <dbReference type="Proteomes" id="UP000524404"/>
    </source>
</evidence>
<protein>
    <submittedName>
        <fullName evidence="3">Putative ribosome quality control (RQC) complex YloA/Tae2 family protein</fullName>
    </submittedName>
</protein>
<dbReference type="Pfam" id="PF05833">
    <property type="entry name" value="NFACT_N"/>
    <property type="match status" value="1"/>
</dbReference>
<name>A0A841F1A3_9BACT</name>
<evidence type="ECO:0000313" key="3">
    <source>
        <dbReference type="EMBL" id="MBB6005571.1"/>
    </source>
</evidence>
<dbReference type="Proteomes" id="UP000524404">
    <property type="component" value="Unassembled WGS sequence"/>
</dbReference>
<organism evidence="3 4">
    <name type="scientific">Arcicella rosea</name>
    <dbReference type="NCBI Taxonomy" id="502909"/>
    <lineage>
        <taxon>Bacteria</taxon>
        <taxon>Pseudomonadati</taxon>
        <taxon>Bacteroidota</taxon>
        <taxon>Cytophagia</taxon>
        <taxon>Cytophagales</taxon>
        <taxon>Flectobacillaceae</taxon>
        <taxon>Arcicella</taxon>
    </lineage>
</organism>
<keyword evidence="1" id="KW-0175">Coiled coil</keyword>
<dbReference type="RefSeq" id="WP_184137508.1">
    <property type="nucleotide sequence ID" value="NZ_JACHKT010000050.1"/>
</dbReference>
<dbReference type="GO" id="GO:0072344">
    <property type="term" value="P:rescue of stalled ribosome"/>
    <property type="evidence" value="ECO:0007669"/>
    <property type="project" value="TreeGrafter"/>
</dbReference>
<evidence type="ECO:0000256" key="1">
    <source>
        <dbReference type="SAM" id="Coils"/>
    </source>
</evidence>
<dbReference type="EMBL" id="JACHKT010000050">
    <property type="protein sequence ID" value="MBB6005571.1"/>
    <property type="molecule type" value="Genomic_DNA"/>
</dbReference>
<dbReference type="GO" id="GO:1990112">
    <property type="term" value="C:RQC complex"/>
    <property type="evidence" value="ECO:0007669"/>
    <property type="project" value="TreeGrafter"/>
</dbReference>
<dbReference type="InterPro" id="IPR008532">
    <property type="entry name" value="NFACT_RNA-bd"/>
</dbReference>
<comment type="caution">
    <text evidence="3">The sequence shown here is derived from an EMBL/GenBank/DDBJ whole genome shotgun (WGS) entry which is preliminary data.</text>
</comment>
<dbReference type="GO" id="GO:0000049">
    <property type="term" value="F:tRNA binding"/>
    <property type="evidence" value="ECO:0007669"/>
    <property type="project" value="TreeGrafter"/>
</dbReference>
<reference evidence="3 4" key="1">
    <citation type="submission" date="2020-08" db="EMBL/GenBank/DDBJ databases">
        <title>Functional genomics of gut bacteria from endangered species of beetles.</title>
        <authorList>
            <person name="Carlos-Shanley C."/>
        </authorList>
    </citation>
    <scope>NUCLEOTIDE SEQUENCE [LARGE SCALE GENOMIC DNA]</scope>
    <source>
        <strain evidence="3 4">S00070</strain>
    </source>
</reference>
<dbReference type="AlphaFoldDB" id="A0A841F1A3"/>
<dbReference type="Gene3D" id="2.30.310.10">
    <property type="entry name" value="ibrinogen binding protein from staphylococcus aureus domain"/>
    <property type="match status" value="1"/>
</dbReference>